<organism evidence="12 13">
    <name type="scientific">Streptococcus cristatus ATCC 51100</name>
    <dbReference type="NCBI Taxonomy" id="889201"/>
    <lineage>
        <taxon>Bacteria</taxon>
        <taxon>Bacillati</taxon>
        <taxon>Bacillota</taxon>
        <taxon>Bacilli</taxon>
        <taxon>Lactobacillales</taxon>
        <taxon>Streptococcaceae</taxon>
        <taxon>Streptococcus</taxon>
    </lineage>
</organism>
<dbReference type="InterPro" id="IPR039421">
    <property type="entry name" value="Type_1_exporter"/>
</dbReference>
<dbReference type="InterPro" id="IPR036640">
    <property type="entry name" value="ABC1_TM_sf"/>
</dbReference>
<evidence type="ECO:0000256" key="4">
    <source>
        <dbReference type="ARBA" id="ARBA00022692"/>
    </source>
</evidence>
<keyword evidence="6" id="KW-0067">ATP-binding</keyword>
<dbReference type="InterPro" id="IPR011527">
    <property type="entry name" value="ABC1_TM_dom"/>
</dbReference>
<evidence type="ECO:0000256" key="3">
    <source>
        <dbReference type="ARBA" id="ARBA00022475"/>
    </source>
</evidence>
<protein>
    <submittedName>
        <fullName evidence="12">ABC transporter transmembrane region</fullName>
    </submittedName>
</protein>
<name>A0AAV3EEB7_STRCR</name>
<feature type="domain" description="ABC transporter" evidence="10">
    <location>
        <begin position="343"/>
        <end position="581"/>
    </location>
</feature>
<feature type="transmembrane region" description="Helical" evidence="9">
    <location>
        <begin position="12"/>
        <end position="33"/>
    </location>
</feature>
<evidence type="ECO:0000256" key="6">
    <source>
        <dbReference type="ARBA" id="ARBA00022840"/>
    </source>
</evidence>
<evidence type="ECO:0000256" key="9">
    <source>
        <dbReference type="SAM" id="Phobius"/>
    </source>
</evidence>
<dbReference type="Proteomes" id="UP000004274">
    <property type="component" value="Unassembled WGS sequence"/>
</dbReference>
<dbReference type="InterPro" id="IPR027417">
    <property type="entry name" value="P-loop_NTPase"/>
</dbReference>
<evidence type="ECO:0000313" key="12">
    <source>
        <dbReference type="EMBL" id="EGU67226.1"/>
    </source>
</evidence>
<dbReference type="SMART" id="SM00382">
    <property type="entry name" value="AAA"/>
    <property type="match status" value="1"/>
</dbReference>
<keyword evidence="7 9" id="KW-1133">Transmembrane helix</keyword>
<dbReference type="CDD" id="cd18548">
    <property type="entry name" value="ABC_6TM_Tm287_like"/>
    <property type="match status" value="1"/>
</dbReference>
<feature type="transmembrane region" description="Helical" evidence="9">
    <location>
        <begin position="65"/>
        <end position="88"/>
    </location>
</feature>
<dbReference type="PANTHER" id="PTHR43394:SF1">
    <property type="entry name" value="ATP-BINDING CASSETTE SUB-FAMILY B MEMBER 10, MITOCHONDRIAL"/>
    <property type="match status" value="1"/>
</dbReference>
<dbReference type="EMBL" id="AFUE01000007">
    <property type="protein sequence ID" value="EGU67226.1"/>
    <property type="molecule type" value="Genomic_DNA"/>
</dbReference>
<evidence type="ECO:0000256" key="1">
    <source>
        <dbReference type="ARBA" id="ARBA00004651"/>
    </source>
</evidence>
<proteinExistence type="predicted"/>
<dbReference type="SUPFAM" id="SSF52540">
    <property type="entry name" value="P-loop containing nucleoside triphosphate hydrolases"/>
    <property type="match status" value="1"/>
</dbReference>
<evidence type="ECO:0000256" key="2">
    <source>
        <dbReference type="ARBA" id="ARBA00022448"/>
    </source>
</evidence>
<evidence type="ECO:0000256" key="8">
    <source>
        <dbReference type="ARBA" id="ARBA00023136"/>
    </source>
</evidence>
<dbReference type="GO" id="GO:0016887">
    <property type="term" value="F:ATP hydrolysis activity"/>
    <property type="evidence" value="ECO:0007669"/>
    <property type="project" value="InterPro"/>
</dbReference>
<keyword evidence="3" id="KW-1003">Cell membrane</keyword>
<keyword evidence="5" id="KW-0547">Nucleotide-binding</keyword>
<gene>
    <name evidence="12" type="ORF">HMPREF9960_0792</name>
</gene>
<dbReference type="PROSITE" id="PS50929">
    <property type="entry name" value="ABC_TM1F"/>
    <property type="match status" value="1"/>
</dbReference>
<dbReference type="GO" id="GO:0005886">
    <property type="term" value="C:plasma membrane"/>
    <property type="evidence" value="ECO:0007669"/>
    <property type="project" value="UniProtKB-SubCell"/>
</dbReference>
<evidence type="ECO:0000256" key="5">
    <source>
        <dbReference type="ARBA" id="ARBA00022741"/>
    </source>
</evidence>
<feature type="transmembrane region" description="Helical" evidence="9">
    <location>
        <begin position="161"/>
        <end position="184"/>
    </location>
</feature>
<reference evidence="12 13" key="1">
    <citation type="submission" date="2011-05" db="EMBL/GenBank/DDBJ databases">
        <authorList>
            <person name="Durkin A.S."/>
            <person name="McCorrison J."/>
            <person name="Torralba M."/>
            <person name="Gillis M."/>
            <person name="Methe B."/>
            <person name="Sutton G."/>
            <person name="Nelson K.E."/>
        </authorList>
    </citation>
    <scope>NUCLEOTIDE SEQUENCE [LARGE SCALE GENOMIC DNA]</scope>
    <source>
        <strain evidence="12 13">ATCC 51100</strain>
    </source>
</reference>
<dbReference type="InterPro" id="IPR003593">
    <property type="entry name" value="AAA+_ATPase"/>
</dbReference>
<feature type="transmembrane region" description="Helical" evidence="9">
    <location>
        <begin position="289"/>
        <end position="307"/>
    </location>
</feature>
<evidence type="ECO:0000313" key="13">
    <source>
        <dbReference type="Proteomes" id="UP000004274"/>
    </source>
</evidence>
<dbReference type="GO" id="GO:0015421">
    <property type="term" value="F:ABC-type oligopeptide transporter activity"/>
    <property type="evidence" value="ECO:0007669"/>
    <property type="project" value="TreeGrafter"/>
</dbReference>
<keyword evidence="8 9" id="KW-0472">Membrane</keyword>
<feature type="transmembrane region" description="Helical" evidence="9">
    <location>
        <begin position="131"/>
        <end position="155"/>
    </location>
</feature>
<feature type="domain" description="ABC transmembrane type-1" evidence="11">
    <location>
        <begin position="21"/>
        <end position="309"/>
    </location>
</feature>
<dbReference type="InterPro" id="IPR017871">
    <property type="entry name" value="ABC_transporter-like_CS"/>
</dbReference>
<keyword evidence="4 9" id="KW-0812">Transmembrane</keyword>
<comment type="subcellular location">
    <subcellularLocation>
        <location evidence="1">Cell membrane</location>
        <topology evidence="1">Multi-pass membrane protein</topology>
    </subcellularLocation>
</comment>
<dbReference type="Gene3D" id="3.40.50.300">
    <property type="entry name" value="P-loop containing nucleotide triphosphate hydrolases"/>
    <property type="match status" value="1"/>
</dbReference>
<dbReference type="GO" id="GO:0005524">
    <property type="term" value="F:ATP binding"/>
    <property type="evidence" value="ECO:0007669"/>
    <property type="project" value="UniProtKB-KW"/>
</dbReference>
<dbReference type="AlphaFoldDB" id="A0AAV3EEB7"/>
<dbReference type="FunFam" id="3.40.50.300:FF:000854">
    <property type="entry name" value="Multidrug ABC transporter ATP-binding protein"/>
    <property type="match status" value="1"/>
</dbReference>
<dbReference type="SUPFAM" id="SSF90123">
    <property type="entry name" value="ABC transporter transmembrane region"/>
    <property type="match status" value="1"/>
</dbReference>
<dbReference type="InterPro" id="IPR003439">
    <property type="entry name" value="ABC_transporter-like_ATP-bd"/>
</dbReference>
<dbReference type="Pfam" id="PF00664">
    <property type="entry name" value="ABC_membrane"/>
    <property type="match status" value="1"/>
</dbReference>
<dbReference type="PROSITE" id="PS00211">
    <property type="entry name" value="ABC_TRANSPORTER_1"/>
    <property type="match status" value="1"/>
</dbReference>
<dbReference type="Pfam" id="PF00005">
    <property type="entry name" value="ABC_tran"/>
    <property type="match status" value="1"/>
</dbReference>
<feature type="transmembrane region" description="Helical" evidence="9">
    <location>
        <begin position="248"/>
        <end position="269"/>
    </location>
</feature>
<evidence type="ECO:0000259" key="11">
    <source>
        <dbReference type="PROSITE" id="PS50929"/>
    </source>
</evidence>
<evidence type="ECO:0000259" key="10">
    <source>
        <dbReference type="PROSITE" id="PS50893"/>
    </source>
</evidence>
<dbReference type="PANTHER" id="PTHR43394">
    <property type="entry name" value="ATP-DEPENDENT PERMEASE MDL1, MITOCHONDRIAL"/>
    <property type="match status" value="1"/>
</dbReference>
<dbReference type="PROSITE" id="PS50893">
    <property type="entry name" value="ABC_TRANSPORTER_2"/>
    <property type="match status" value="1"/>
</dbReference>
<comment type="caution">
    <text evidence="12">The sequence shown here is derived from an EMBL/GenBank/DDBJ whole genome shotgun (WGS) entry which is preliminary data.</text>
</comment>
<evidence type="ECO:0000256" key="7">
    <source>
        <dbReference type="ARBA" id="ARBA00022989"/>
    </source>
</evidence>
<sequence>MEGKMIKLFKRLTVREVSMIVLSVLFTFLTVYLELEVPTYISTITELLQTPGTVLADLWEPGLKMLGLSFASLLSAIVVGFFAARIAASFTQSLRSDIFNRVLDYSQTEIKKFSIPSLLTRTTNDITQVQTLITMGLQVVTRGPIMAIWAITKIIGKSENWLIAVLIAVIVNVLMTVVLVTLAFPKQSVAQRLVDKLNSVTRESLTGIRVVRAYNAEDYQDEKFAVANDEVTRLNLFINRLMAMMNPVMMGISSGLTLAIYWIGAYLIQEAGLQERLPLFSDMVVFMSYAMQVVMGFLLMGALFIVLPRTIVSADRINEVLDLHSSITSPEHPKAATDSKGEVVFRDVSFRYSKNSEAVIEHVSFTAHAGDTVAFIGSTGSGKSTLVNLIPRFYDVTEGEILVDGVNVQDYQLEDLRNKVGYIPQKAVLFSGDIESNLDFGQSKESPLNEQKMWEALDLAQAKPFVQEKEKGLKAEVAQSGTNFSGGQRQRLAIARALARKPEILIFDDSFSALDYKTDRILRKELAERTQDMTKLIVAQRISTIMDADQILVLDAGKVVGQGTHRELLANNAVYQEIAYSQLSKEELENGK</sequence>
<accession>A0AAV3EEB7</accession>
<dbReference type="Gene3D" id="1.20.1560.10">
    <property type="entry name" value="ABC transporter type 1, transmembrane domain"/>
    <property type="match status" value="1"/>
</dbReference>
<keyword evidence="2" id="KW-0813">Transport</keyword>